<sequence>MMGRFGSASSTLVSRLSIWVHFSASPSCFIFTAPSSRFPLLAGLLVSTVVQIPSPSDDGSALSSVVNGCPPPCSRNSGFSSFSPHLPTSASSDFGSELPFTEVLPFVRPPLVTFASAFAILLLL</sequence>
<organism evidence="1">
    <name type="scientific">Anopheles funestus</name>
    <name type="common">African malaria mosquito</name>
    <dbReference type="NCBI Taxonomy" id="62324"/>
    <lineage>
        <taxon>Eukaryota</taxon>
        <taxon>Metazoa</taxon>
        <taxon>Ecdysozoa</taxon>
        <taxon>Arthropoda</taxon>
        <taxon>Hexapoda</taxon>
        <taxon>Insecta</taxon>
        <taxon>Pterygota</taxon>
        <taxon>Neoptera</taxon>
        <taxon>Endopterygota</taxon>
        <taxon>Diptera</taxon>
        <taxon>Nematocera</taxon>
        <taxon>Culicoidea</taxon>
        <taxon>Culicidae</taxon>
        <taxon>Anophelinae</taxon>
        <taxon>Anopheles</taxon>
    </lineage>
</organism>
<proteinExistence type="predicted"/>
<dbReference type="EnsemblMetazoa" id="AFUN014416-RA">
    <property type="protein sequence ID" value="AFUN014416-PA"/>
    <property type="gene ID" value="AFUN014416"/>
</dbReference>
<accession>A0A182S1S7</accession>
<evidence type="ECO:0000313" key="1">
    <source>
        <dbReference type="EnsemblMetazoa" id="AFUN014416-PA"/>
    </source>
</evidence>
<reference evidence="1" key="1">
    <citation type="submission" date="2020-05" db="UniProtKB">
        <authorList>
            <consortium name="EnsemblMetazoa"/>
        </authorList>
    </citation>
    <scope>IDENTIFICATION</scope>
    <source>
        <strain evidence="1">FUMOZ</strain>
    </source>
</reference>
<name>A0A182S1S7_ANOFN</name>
<protein>
    <submittedName>
        <fullName evidence="1">Uncharacterized protein</fullName>
    </submittedName>
</protein>
<dbReference type="AlphaFoldDB" id="A0A182S1S7"/>
<dbReference type="VEuPathDB" id="VectorBase:AFUN014416"/>